<dbReference type="GO" id="GO:0015288">
    <property type="term" value="F:porin activity"/>
    <property type="evidence" value="ECO:0007669"/>
    <property type="project" value="TreeGrafter"/>
</dbReference>
<evidence type="ECO:0000313" key="10">
    <source>
        <dbReference type="Proteomes" id="UP001193389"/>
    </source>
</evidence>
<evidence type="ECO:0000256" key="4">
    <source>
        <dbReference type="ARBA" id="ARBA00022452"/>
    </source>
</evidence>
<keyword evidence="3" id="KW-0813">Transport</keyword>
<keyword evidence="4" id="KW-1134">Transmembrane beta strand</keyword>
<keyword evidence="7" id="KW-0998">Cell outer membrane</keyword>
<keyword evidence="8" id="KW-1133">Transmembrane helix</keyword>
<evidence type="ECO:0000313" key="9">
    <source>
        <dbReference type="EMBL" id="BBE20083.1"/>
    </source>
</evidence>
<keyword evidence="10" id="KW-1185">Reference proteome</keyword>
<evidence type="ECO:0000256" key="5">
    <source>
        <dbReference type="ARBA" id="ARBA00022692"/>
    </source>
</evidence>
<dbReference type="Proteomes" id="UP001193389">
    <property type="component" value="Chromosome"/>
</dbReference>
<sequence>MITSREKLSRFNLLKVLLLGIILFIGFLTKAQTFTLEQCIDTALQYNRTIKLSQQDVFQANEKNKETKGNLFPKLNGITDYRYYTDLPYQLMPADAFGGPAGTYKEVQFGVPQSLNTNLQLTVPIYNPTALGAIKTTRIASELSEVQKRKTDEDVVLEVSNAYYNAQILLNQLAFLDSNMINTNKLLQTTTLLHQQQIAKGTDVDRLQLQLDQLANQRKTVFSQQQQVLNALKFLMGKPISDSIQVAITENTLVQLDPQIQATTDMKLIDKNYNLITLNLKGFVIQNCLRWVLTEFMVRLAMAILAPIAFSIFIQSVMLALNCRSHCLMARLQNTRLYKKR</sequence>
<evidence type="ECO:0000256" key="3">
    <source>
        <dbReference type="ARBA" id="ARBA00022448"/>
    </source>
</evidence>
<evidence type="ECO:0000256" key="2">
    <source>
        <dbReference type="ARBA" id="ARBA00007613"/>
    </source>
</evidence>
<evidence type="ECO:0000256" key="7">
    <source>
        <dbReference type="ARBA" id="ARBA00023237"/>
    </source>
</evidence>
<keyword evidence="6 8" id="KW-0472">Membrane</keyword>
<feature type="transmembrane region" description="Helical" evidence="8">
    <location>
        <begin position="296"/>
        <end position="321"/>
    </location>
</feature>
<dbReference type="InterPro" id="IPR051906">
    <property type="entry name" value="TolC-like"/>
</dbReference>
<organism evidence="9 10">
    <name type="scientific">Aquipluma nitroreducens</name>
    <dbReference type="NCBI Taxonomy" id="2010828"/>
    <lineage>
        <taxon>Bacteria</taxon>
        <taxon>Pseudomonadati</taxon>
        <taxon>Bacteroidota</taxon>
        <taxon>Bacteroidia</taxon>
        <taxon>Marinilabiliales</taxon>
        <taxon>Prolixibacteraceae</taxon>
        <taxon>Aquipluma</taxon>
    </lineage>
</organism>
<name>A0A5K7SEV7_9BACT</name>
<comment type="subcellular location">
    <subcellularLocation>
        <location evidence="1">Cell outer membrane</location>
    </subcellularLocation>
</comment>
<dbReference type="PANTHER" id="PTHR30026">
    <property type="entry name" value="OUTER MEMBRANE PROTEIN TOLC"/>
    <property type="match status" value="1"/>
</dbReference>
<dbReference type="InterPro" id="IPR003423">
    <property type="entry name" value="OMP_efflux"/>
</dbReference>
<dbReference type="PANTHER" id="PTHR30026:SF20">
    <property type="entry name" value="OUTER MEMBRANE PROTEIN TOLC"/>
    <property type="match status" value="1"/>
</dbReference>
<dbReference type="SUPFAM" id="SSF56954">
    <property type="entry name" value="Outer membrane efflux proteins (OEP)"/>
    <property type="match status" value="1"/>
</dbReference>
<dbReference type="KEGG" id="anf:AQPE_4274"/>
<dbReference type="GO" id="GO:1990281">
    <property type="term" value="C:efflux pump complex"/>
    <property type="evidence" value="ECO:0007669"/>
    <property type="project" value="TreeGrafter"/>
</dbReference>
<dbReference type="EMBL" id="AP018694">
    <property type="protein sequence ID" value="BBE20083.1"/>
    <property type="molecule type" value="Genomic_DNA"/>
</dbReference>
<keyword evidence="5 8" id="KW-0812">Transmembrane</keyword>
<dbReference type="GO" id="GO:0015562">
    <property type="term" value="F:efflux transmembrane transporter activity"/>
    <property type="evidence" value="ECO:0007669"/>
    <property type="project" value="InterPro"/>
</dbReference>
<reference evidence="9" key="1">
    <citation type="journal article" date="2020" name="Int. J. Syst. Evol. Microbiol.">
        <title>Aquipluma nitroreducens gen. nov. sp. nov., a novel facultatively anaerobic bacterium isolated from a freshwater lake.</title>
        <authorList>
            <person name="Watanabe M."/>
            <person name="Kojima H."/>
            <person name="Fukui M."/>
        </authorList>
    </citation>
    <scope>NUCLEOTIDE SEQUENCE</scope>
    <source>
        <strain evidence="9">MeG22</strain>
    </source>
</reference>
<dbReference type="AlphaFoldDB" id="A0A5K7SEV7"/>
<dbReference type="Gene3D" id="1.20.1600.10">
    <property type="entry name" value="Outer membrane efflux proteins (OEP)"/>
    <property type="match status" value="1"/>
</dbReference>
<protein>
    <submittedName>
        <fullName evidence="9">Outer membrane efflux protein</fullName>
    </submittedName>
</protein>
<evidence type="ECO:0000256" key="1">
    <source>
        <dbReference type="ARBA" id="ARBA00004442"/>
    </source>
</evidence>
<comment type="similarity">
    <text evidence="2">Belongs to the outer membrane factor (OMF) (TC 1.B.17) family.</text>
</comment>
<gene>
    <name evidence="9" type="ORF">AQPE_4274</name>
</gene>
<evidence type="ECO:0000256" key="8">
    <source>
        <dbReference type="SAM" id="Phobius"/>
    </source>
</evidence>
<evidence type="ECO:0000256" key="6">
    <source>
        <dbReference type="ARBA" id="ARBA00023136"/>
    </source>
</evidence>
<proteinExistence type="inferred from homology"/>
<dbReference type="Pfam" id="PF02321">
    <property type="entry name" value="OEP"/>
    <property type="match status" value="1"/>
</dbReference>
<accession>A0A5K7SEV7</accession>
<dbReference type="GO" id="GO:0009279">
    <property type="term" value="C:cell outer membrane"/>
    <property type="evidence" value="ECO:0007669"/>
    <property type="project" value="UniProtKB-SubCell"/>
</dbReference>